<keyword evidence="1" id="KW-1133">Transmembrane helix</keyword>
<proteinExistence type="predicted"/>
<evidence type="ECO:0000313" key="2">
    <source>
        <dbReference type="EMBL" id="KAK3859827.1"/>
    </source>
</evidence>
<organism evidence="2 3">
    <name type="scientific">Petrolisthes cinctipes</name>
    <name type="common">Flat porcelain crab</name>
    <dbReference type="NCBI Taxonomy" id="88211"/>
    <lineage>
        <taxon>Eukaryota</taxon>
        <taxon>Metazoa</taxon>
        <taxon>Ecdysozoa</taxon>
        <taxon>Arthropoda</taxon>
        <taxon>Crustacea</taxon>
        <taxon>Multicrustacea</taxon>
        <taxon>Malacostraca</taxon>
        <taxon>Eumalacostraca</taxon>
        <taxon>Eucarida</taxon>
        <taxon>Decapoda</taxon>
        <taxon>Pleocyemata</taxon>
        <taxon>Anomura</taxon>
        <taxon>Galatheoidea</taxon>
        <taxon>Porcellanidae</taxon>
        <taxon>Petrolisthes</taxon>
    </lineage>
</organism>
<accession>A0AAE1EQY3</accession>
<sequence length="101" mass="11487">MYFVSGNQGGGGGVGWMPVTMDQVWMSLVVVCVMLLLILFIVIFTCCCKRQCDDRARSIEESISVLGRDRGSCHLHRNYGATATSVQHQHHYFIHHHRDYC</sequence>
<name>A0AAE1EQY3_PETCI</name>
<protein>
    <submittedName>
        <fullName evidence="2">Uncharacterized protein</fullName>
    </submittedName>
</protein>
<reference evidence="2" key="1">
    <citation type="submission" date="2023-10" db="EMBL/GenBank/DDBJ databases">
        <title>Genome assemblies of two species of porcelain crab, Petrolisthes cinctipes and Petrolisthes manimaculis (Anomura: Porcellanidae).</title>
        <authorList>
            <person name="Angst P."/>
        </authorList>
    </citation>
    <scope>NUCLEOTIDE SEQUENCE</scope>
    <source>
        <strain evidence="2">PB745_01</strain>
        <tissue evidence="2">Gill</tissue>
    </source>
</reference>
<keyword evidence="1" id="KW-0812">Transmembrane</keyword>
<keyword evidence="3" id="KW-1185">Reference proteome</keyword>
<dbReference type="Proteomes" id="UP001286313">
    <property type="component" value="Unassembled WGS sequence"/>
</dbReference>
<dbReference type="AlphaFoldDB" id="A0AAE1EQY3"/>
<comment type="caution">
    <text evidence="2">The sequence shown here is derived from an EMBL/GenBank/DDBJ whole genome shotgun (WGS) entry which is preliminary data.</text>
</comment>
<gene>
    <name evidence="2" type="ORF">Pcinc_034083</name>
</gene>
<evidence type="ECO:0000256" key="1">
    <source>
        <dbReference type="SAM" id="Phobius"/>
    </source>
</evidence>
<keyword evidence="1" id="KW-0472">Membrane</keyword>
<dbReference type="EMBL" id="JAWQEG010004899">
    <property type="protein sequence ID" value="KAK3859827.1"/>
    <property type="molecule type" value="Genomic_DNA"/>
</dbReference>
<feature type="transmembrane region" description="Helical" evidence="1">
    <location>
        <begin position="24"/>
        <end position="48"/>
    </location>
</feature>
<evidence type="ECO:0000313" key="3">
    <source>
        <dbReference type="Proteomes" id="UP001286313"/>
    </source>
</evidence>